<dbReference type="RefSeq" id="XP_016985298.1">
    <property type="nucleotide sequence ID" value="XM_017129809.1"/>
</dbReference>
<evidence type="ECO:0000256" key="4">
    <source>
        <dbReference type="ARBA" id="ARBA00022692"/>
    </source>
</evidence>
<keyword evidence="6 9" id="KW-1133">Transmembrane helix</keyword>
<evidence type="ECO:0000256" key="2">
    <source>
        <dbReference type="ARBA" id="ARBA00009950"/>
    </source>
</evidence>
<comment type="subcellular location">
    <subcellularLocation>
        <location evidence="1">Endoplasmic reticulum membrane</location>
        <topology evidence="1">Multi-pass membrane protein</topology>
    </subcellularLocation>
</comment>
<reference evidence="11" key="1">
    <citation type="journal article" date="2021" name="Elife">
        <title>Highly contiguous assemblies of 101 drosophilid genomes.</title>
        <authorList>
            <person name="Kim B.Y."/>
            <person name="Wang J.R."/>
            <person name="Miller D.E."/>
            <person name="Barmina O."/>
            <person name="Delaney E."/>
            <person name="Thompson A."/>
            <person name="Comeault A.A."/>
            <person name="Peede D."/>
            <person name="D'Agostino E.R."/>
            <person name="Pelaez J."/>
            <person name="Aguilar J.M."/>
            <person name="Haji D."/>
            <person name="Matsunaga T."/>
            <person name="Armstrong E.E."/>
            <person name="Zych M."/>
            <person name="Ogawa Y."/>
            <person name="Stamenkovic-Radak M."/>
            <person name="Jelic M."/>
            <person name="Veselinovic M.S."/>
            <person name="Tanaskovic M."/>
            <person name="Eric P."/>
            <person name="Gao J.J."/>
            <person name="Katoh T.K."/>
            <person name="Toda M.J."/>
            <person name="Watabe H."/>
            <person name="Watada M."/>
            <person name="Davis J.S."/>
            <person name="Moyle L.C."/>
            <person name="Manoli G."/>
            <person name="Bertolini E."/>
            <person name="Kostal V."/>
            <person name="Hawley R.S."/>
            <person name="Takahashi A."/>
            <person name="Jones C.D."/>
            <person name="Price D.K."/>
            <person name="Whiteman N."/>
            <person name="Kopp A."/>
            <person name="Matute D.R."/>
            <person name="Petrov D.A."/>
        </authorList>
    </citation>
    <scope>NUCLEOTIDE SEQUENCE [LARGE SCALE GENOMIC DNA]</scope>
</reference>
<dbReference type="GO" id="GO:0005773">
    <property type="term" value="C:vacuole"/>
    <property type="evidence" value="ECO:0007669"/>
    <property type="project" value="GOC"/>
</dbReference>
<dbReference type="PANTHER" id="PTHR13505:SF7">
    <property type="entry name" value="TRANSMEMBRANE PROTEIN 208"/>
    <property type="match status" value="1"/>
</dbReference>
<keyword evidence="7 9" id="KW-0472">Membrane</keyword>
<name>A0A6P4FDD9_DRORH</name>
<evidence type="ECO:0000256" key="6">
    <source>
        <dbReference type="ARBA" id="ARBA00022989"/>
    </source>
</evidence>
<evidence type="ECO:0000256" key="7">
    <source>
        <dbReference type="ARBA" id="ARBA00023136"/>
    </source>
</evidence>
<dbReference type="PANTHER" id="PTHR13505">
    <property type="entry name" value="TRANSMEMBRANE PROTEIN 208"/>
    <property type="match status" value="1"/>
</dbReference>
<sequence length="174" mass="19533">MAPQQKGKQGTKGAKQIVEENKTTLAFYRNMAIGCAAPALLLSFLVFEVTKTSVFMHILAVLILGSSYQFMAFMSRAKYSESGALVDSGNDLNMEGGIAENVKDLIILTSGTLLLALISNYFWLVLLLAPVRAGWMLWGTVIQPWLSQRNAQEENPEVDEKKQKKMERKMRRMR</sequence>
<reference evidence="10" key="3">
    <citation type="submission" date="2025-05" db="UniProtKB">
        <authorList>
            <consortium name="EnsemblMetazoa"/>
        </authorList>
    </citation>
    <scope>IDENTIFICATION</scope>
</reference>
<evidence type="ECO:0000256" key="3">
    <source>
        <dbReference type="ARBA" id="ARBA00015033"/>
    </source>
</evidence>
<dbReference type="Proteomes" id="UP001652680">
    <property type="component" value="Unassembled WGS sequence"/>
</dbReference>
<evidence type="ECO:0000313" key="11">
    <source>
        <dbReference type="Proteomes" id="UP001652680"/>
    </source>
</evidence>
<organism evidence="12">
    <name type="scientific">Drosophila rhopaloa</name>
    <name type="common">Fruit fly</name>
    <dbReference type="NCBI Taxonomy" id="1041015"/>
    <lineage>
        <taxon>Eukaryota</taxon>
        <taxon>Metazoa</taxon>
        <taxon>Ecdysozoa</taxon>
        <taxon>Arthropoda</taxon>
        <taxon>Hexapoda</taxon>
        <taxon>Insecta</taxon>
        <taxon>Pterygota</taxon>
        <taxon>Neoptera</taxon>
        <taxon>Endopterygota</taxon>
        <taxon>Diptera</taxon>
        <taxon>Brachycera</taxon>
        <taxon>Muscomorpha</taxon>
        <taxon>Ephydroidea</taxon>
        <taxon>Drosophilidae</taxon>
        <taxon>Drosophila</taxon>
        <taxon>Sophophora</taxon>
    </lineage>
</organism>
<evidence type="ECO:0000256" key="1">
    <source>
        <dbReference type="ARBA" id="ARBA00004477"/>
    </source>
</evidence>
<evidence type="ECO:0000256" key="9">
    <source>
        <dbReference type="SAM" id="Phobius"/>
    </source>
</evidence>
<dbReference type="AlphaFoldDB" id="A0A6P4FDD9"/>
<dbReference type="Pfam" id="PF05620">
    <property type="entry name" value="TMEM208_SND2"/>
    <property type="match status" value="1"/>
</dbReference>
<keyword evidence="4 9" id="KW-0812">Transmembrane</keyword>
<feature type="compositionally biased region" description="Basic residues" evidence="8">
    <location>
        <begin position="163"/>
        <end position="174"/>
    </location>
</feature>
<feature type="transmembrane region" description="Helical" evidence="9">
    <location>
        <begin position="27"/>
        <end position="47"/>
    </location>
</feature>
<evidence type="ECO:0000313" key="12">
    <source>
        <dbReference type="RefSeq" id="XP_016985298.1"/>
    </source>
</evidence>
<keyword evidence="11" id="KW-1185">Reference proteome</keyword>
<dbReference type="GO" id="GO:0005789">
    <property type="term" value="C:endoplasmic reticulum membrane"/>
    <property type="evidence" value="ECO:0007669"/>
    <property type="project" value="UniProtKB-SubCell"/>
</dbReference>
<feature type="transmembrane region" description="Helical" evidence="9">
    <location>
        <begin position="105"/>
        <end position="129"/>
    </location>
</feature>
<dbReference type="GO" id="GO:0006624">
    <property type="term" value="P:vacuolar protein processing"/>
    <property type="evidence" value="ECO:0007669"/>
    <property type="project" value="TreeGrafter"/>
</dbReference>
<feature type="transmembrane region" description="Helical" evidence="9">
    <location>
        <begin position="54"/>
        <end position="74"/>
    </location>
</feature>
<proteinExistence type="inferred from homology"/>
<protein>
    <recommendedName>
        <fullName evidence="3">Transmembrane protein 208</fullName>
    </recommendedName>
</protein>
<gene>
    <name evidence="12" type="primary">LOC108048872</name>
    <name evidence="10" type="synonym">108048872</name>
</gene>
<keyword evidence="5" id="KW-0256">Endoplasmic reticulum</keyword>
<dbReference type="OrthoDB" id="10012212at2759"/>
<evidence type="ECO:0000313" key="10">
    <source>
        <dbReference type="EnsemblMetazoa" id="XP_016985298.1"/>
    </source>
</evidence>
<comment type="similarity">
    <text evidence="2">Belongs to the TMEM208 family.</text>
</comment>
<dbReference type="EnsemblMetazoa" id="XM_017129809.1">
    <property type="protein sequence ID" value="XP_016985298.1"/>
    <property type="gene ID" value="LOC108048872"/>
</dbReference>
<evidence type="ECO:0000256" key="5">
    <source>
        <dbReference type="ARBA" id="ARBA00022824"/>
    </source>
</evidence>
<feature type="region of interest" description="Disordered" evidence="8">
    <location>
        <begin position="152"/>
        <end position="174"/>
    </location>
</feature>
<evidence type="ECO:0000256" key="8">
    <source>
        <dbReference type="SAM" id="MobiDB-lite"/>
    </source>
</evidence>
<dbReference type="GeneID" id="108048872"/>
<accession>A0A6P4FDD9</accession>
<reference evidence="12" key="2">
    <citation type="submission" date="2025-04" db="UniProtKB">
        <authorList>
            <consortium name="RefSeq"/>
        </authorList>
    </citation>
    <scope>IDENTIFICATION</scope>
</reference>
<dbReference type="InterPro" id="IPR008506">
    <property type="entry name" value="SND2/TMEM208"/>
</dbReference>
<dbReference type="OMA" id="PIRAGWM"/>